<dbReference type="EMBL" id="FOVD01000001">
    <property type="protein sequence ID" value="SFN02906.1"/>
    <property type="molecule type" value="Genomic_DNA"/>
</dbReference>
<dbReference type="SUPFAM" id="SSF102114">
    <property type="entry name" value="Radical SAM enzymes"/>
    <property type="match status" value="1"/>
</dbReference>
<dbReference type="AlphaFoldDB" id="A0A1I4VPL8"/>
<dbReference type="Proteomes" id="UP000198769">
    <property type="component" value="Unassembled WGS sequence"/>
</dbReference>
<name>A0A1I4VPL8_CHROL</name>
<gene>
    <name evidence="1" type="ORF">SAMN05421594_0476</name>
</gene>
<dbReference type="InterPro" id="IPR030950">
    <property type="entry name" value="rSAM_PoyD"/>
</dbReference>
<dbReference type="GO" id="GO:0003824">
    <property type="term" value="F:catalytic activity"/>
    <property type="evidence" value="ECO:0007669"/>
    <property type="project" value="InterPro"/>
</dbReference>
<evidence type="ECO:0000313" key="2">
    <source>
        <dbReference type="Proteomes" id="UP000198769"/>
    </source>
</evidence>
<evidence type="ECO:0000313" key="1">
    <source>
        <dbReference type="EMBL" id="SFN02906.1"/>
    </source>
</evidence>
<dbReference type="NCBIfam" id="TIGR04517">
    <property type="entry name" value="rSAM_PoyD"/>
    <property type="match status" value="1"/>
</dbReference>
<keyword evidence="2" id="KW-1185">Reference proteome</keyword>
<reference evidence="2" key="1">
    <citation type="submission" date="2016-10" db="EMBL/GenBank/DDBJ databases">
        <authorList>
            <person name="Varghese N."/>
            <person name="Submissions S."/>
        </authorList>
    </citation>
    <scope>NUCLEOTIDE SEQUENCE [LARGE SCALE GENOMIC DNA]</scope>
    <source>
        <strain evidence="2">DSM 25575</strain>
    </source>
</reference>
<dbReference type="InterPro" id="IPR007197">
    <property type="entry name" value="rSAM"/>
</dbReference>
<dbReference type="RefSeq" id="WP_090022560.1">
    <property type="nucleotide sequence ID" value="NZ_FOVD01000001.1"/>
</dbReference>
<sequence>MQKSLSYRNSYHENLHRYAGLKRFFERWSADPDFKQDLIDNTTETLKKHAIPVTSDEIKYMIDERITEMPQPVQTMWEISKSKQDLIQSFYLSENLPRDRGMLAWRNRQIARQRFDLGPFFTDTNIHSSMTVELSQGCSVGCWFCALSPDSFKENYNYEDNHEEWLGLLDTMHSFLGDAMKSTFLYWATEPFDNPDYEKFCLDVYEECGVFPPTTTAVAHKDTERIRRFIELSADHGCWLNRFSLTSLGIMSKVHKAFSAEELAEVECLALNMNTSFAYGNAGNFRKKALERPEILSQQDDKLRKAPWHRFNPDYAGSEEYANGSICCVTGFLINAVSKKVQLISPTTASDEWPLGYIIFAEAIYENAAALEMILEAWSVQYFKEELQDNDILRFHPWLGVSVLQDRIEIKGRFNQKEIIEKSTNPSLYDLVKHITETPARLADIRQHAAVHLSIPPQVSDLLINELYKKGFFYGC</sequence>
<protein>
    <submittedName>
        <fullName evidence="1">Radical SAM family RiPP maturation amino acid epimerase</fullName>
    </submittedName>
</protein>
<accession>A0A1I4VPL8</accession>
<proteinExistence type="predicted"/>
<organism evidence="1 2">
    <name type="scientific">Chryseobacterium oleae</name>
    <dbReference type="NCBI Taxonomy" id="491207"/>
    <lineage>
        <taxon>Bacteria</taxon>
        <taxon>Pseudomonadati</taxon>
        <taxon>Bacteroidota</taxon>
        <taxon>Flavobacteriia</taxon>
        <taxon>Flavobacteriales</taxon>
        <taxon>Weeksellaceae</taxon>
        <taxon>Chryseobacterium group</taxon>
        <taxon>Chryseobacterium</taxon>
    </lineage>
</organism>
<dbReference type="InterPro" id="IPR058240">
    <property type="entry name" value="rSAM_sf"/>
</dbReference>
<dbReference type="SFLD" id="SFLDS00029">
    <property type="entry name" value="Radical_SAM"/>
    <property type="match status" value="1"/>
</dbReference>
<dbReference type="GO" id="GO:0051536">
    <property type="term" value="F:iron-sulfur cluster binding"/>
    <property type="evidence" value="ECO:0007669"/>
    <property type="project" value="InterPro"/>
</dbReference>
<dbReference type="OrthoDB" id="8251299at2"/>